<dbReference type="RefSeq" id="WP_055335486.1">
    <property type="nucleotide sequence ID" value="NZ_CDNN01000002.1"/>
</dbReference>
<protein>
    <submittedName>
        <fullName evidence="1">Uncharacterized protein</fullName>
    </submittedName>
</protein>
<dbReference type="EMBL" id="CEKZ01000001">
    <property type="protein sequence ID" value="CEQ01994.1"/>
    <property type="molecule type" value="Genomic_DNA"/>
</dbReference>
<reference evidence="2" key="1">
    <citation type="submission" date="2015-01" db="EMBL/GenBank/DDBJ databases">
        <authorList>
            <person name="Aslett M.A."/>
            <person name="De Silva N."/>
        </authorList>
    </citation>
    <scope>NUCLEOTIDE SEQUENCE [LARGE SCALE GENOMIC DNA]</scope>
    <source>
        <strain evidence="2">R28058</strain>
    </source>
</reference>
<evidence type="ECO:0000313" key="1">
    <source>
        <dbReference type="EMBL" id="CEQ01994.1"/>
    </source>
</evidence>
<dbReference type="AlphaFoldDB" id="A0A0C7FVH3"/>
<dbReference type="Proteomes" id="UP000049127">
    <property type="component" value="Unassembled WGS sequence"/>
</dbReference>
<name>A0A0C7FVH3_PARSO</name>
<accession>A0A0C7FVH3</accession>
<organism evidence="1 2">
    <name type="scientific">Paraclostridium sordellii</name>
    <name type="common">Clostridium sordellii</name>
    <dbReference type="NCBI Taxonomy" id="1505"/>
    <lineage>
        <taxon>Bacteria</taxon>
        <taxon>Bacillati</taxon>
        <taxon>Bacillota</taxon>
        <taxon>Clostridia</taxon>
        <taxon>Peptostreptococcales</taxon>
        <taxon>Peptostreptococcaceae</taxon>
        <taxon>Paraclostridium</taxon>
    </lineage>
</organism>
<proteinExistence type="predicted"/>
<sequence length="131" mass="15259">MKLSLRKLVNGSQQLSNIAYKQGLPCKLSYAIAKNIKKIESELQIYNSERQKIIEKYCVKDEDGKLKLNKDNTYDIKKEFIDVCNKEVNSLLDIEVDIDIHKFNINDLYDSNCDMSPAELMVIDYMINEEE</sequence>
<gene>
    <name evidence="1" type="ORF">R28058_33651</name>
</gene>
<evidence type="ECO:0000313" key="2">
    <source>
        <dbReference type="Proteomes" id="UP000049127"/>
    </source>
</evidence>